<dbReference type="PROSITE" id="PS00086">
    <property type="entry name" value="CYTOCHROME_P450"/>
    <property type="match status" value="1"/>
</dbReference>
<evidence type="ECO:0000256" key="3">
    <source>
        <dbReference type="ARBA" id="ARBA00023004"/>
    </source>
</evidence>
<dbReference type="InterPro" id="IPR001128">
    <property type="entry name" value="Cyt_P450"/>
</dbReference>
<comment type="caution">
    <text evidence="6">The sequence shown here is derived from an EMBL/GenBank/DDBJ whole genome shotgun (WGS) entry which is preliminary data.</text>
</comment>
<evidence type="ECO:0000256" key="2">
    <source>
        <dbReference type="ARBA" id="ARBA00022723"/>
    </source>
</evidence>
<dbReference type="GO" id="GO:0016712">
    <property type="term" value="F:oxidoreductase activity, acting on paired donors, with incorporation or reduction of molecular oxygen, reduced flavin or flavoprotein as one donor, and incorporation of one atom of oxygen"/>
    <property type="evidence" value="ECO:0007669"/>
    <property type="project" value="TreeGrafter"/>
</dbReference>
<dbReference type="SUPFAM" id="SSF48264">
    <property type="entry name" value="Cytochrome P450"/>
    <property type="match status" value="2"/>
</dbReference>
<dbReference type="GO" id="GO:0020037">
    <property type="term" value="F:heme binding"/>
    <property type="evidence" value="ECO:0007669"/>
    <property type="project" value="InterPro"/>
</dbReference>
<proteinExistence type="inferred from homology"/>
<keyword evidence="4" id="KW-0560">Oxidoreductase</keyword>
<evidence type="ECO:0000256" key="4">
    <source>
        <dbReference type="ARBA" id="ARBA00023033"/>
    </source>
</evidence>
<keyword evidence="7" id="KW-1185">Reference proteome</keyword>
<reference evidence="6 7" key="1">
    <citation type="submission" date="2024-04" db="EMBL/GenBank/DDBJ databases">
        <authorList>
            <person name="Rising A."/>
            <person name="Reimegard J."/>
            <person name="Sonavane S."/>
            <person name="Akerstrom W."/>
            <person name="Nylinder S."/>
            <person name="Hedman E."/>
            <person name="Kallberg Y."/>
        </authorList>
    </citation>
    <scope>NUCLEOTIDE SEQUENCE [LARGE SCALE GENOMIC DNA]</scope>
</reference>
<dbReference type="GO" id="GO:0005737">
    <property type="term" value="C:cytoplasm"/>
    <property type="evidence" value="ECO:0007669"/>
    <property type="project" value="TreeGrafter"/>
</dbReference>
<dbReference type="InterPro" id="IPR036396">
    <property type="entry name" value="Cyt_P450_sf"/>
</dbReference>
<dbReference type="Proteomes" id="UP001497382">
    <property type="component" value="Unassembled WGS sequence"/>
</dbReference>
<evidence type="ECO:0000256" key="1">
    <source>
        <dbReference type="ARBA" id="ARBA00010617"/>
    </source>
</evidence>
<keyword evidence="5" id="KW-0812">Transmembrane</keyword>
<organism evidence="6 7">
    <name type="scientific">Larinioides sclopetarius</name>
    <dbReference type="NCBI Taxonomy" id="280406"/>
    <lineage>
        <taxon>Eukaryota</taxon>
        <taxon>Metazoa</taxon>
        <taxon>Ecdysozoa</taxon>
        <taxon>Arthropoda</taxon>
        <taxon>Chelicerata</taxon>
        <taxon>Arachnida</taxon>
        <taxon>Araneae</taxon>
        <taxon>Araneomorphae</taxon>
        <taxon>Entelegynae</taxon>
        <taxon>Araneoidea</taxon>
        <taxon>Araneidae</taxon>
        <taxon>Larinioides</taxon>
    </lineage>
</organism>
<keyword evidence="2" id="KW-0479">Metal-binding</keyword>
<evidence type="ECO:0008006" key="8">
    <source>
        <dbReference type="Google" id="ProtNLM"/>
    </source>
</evidence>
<name>A0AAV1YXN2_9ARAC</name>
<dbReference type="EMBL" id="CAXIEN010000010">
    <property type="protein sequence ID" value="CAL1263846.1"/>
    <property type="molecule type" value="Genomic_DNA"/>
</dbReference>
<keyword evidence="5" id="KW-0472">Membrane</keyword>
<dbReference type="GO" id="GO:0008395">
    <property type="term" value="F:steroid hydroxylase activity"/>
    <property type="evidence" value="ECO:0007669"/>
    <property type="project" value="TreeGrafter"/>
</dbReference>
<dbReference type="InterPro" id="IPR017972">
    <property type="entry name" value="Cyt_P450_CS"/>
</dbReference>
<dbReference type="PRINTS" id="PR00463">
    <property type="entry name" value="EP450I"/>
</dbReference>
<dbReference type="PANTHER" id="PTHR24300:SF403">
    <property type="entry name" value="CYTOCHROME P450 306A1"/>
    <property type="match status" value="1"/>
</dbReference>
<dbReference type="Gene3D" id="1.10.630.10">
    <property type="entry name" value="Cytochrome P450"/>
    <property type="match status" value="2"/>
</dbReference>
<protein>
    <recommendedName>
        <fullName evidence="8">Cytochrome P450</fullName>
    </recommendedName>
</protein>
<dbReference type="Pfam" id="PF00067">
    <property type="entry name" value="p450"/>
    <property type="match status" value="1"/>
</dbReference>
<dbReference type="GO" id="GO:0006082">
    <property type="term" value="P:organic acid metabolic process"/>
    <property type="evidence" value="ECO:0007669"/>
    <property type="project" value="TreeGrafter"/>
</dbReference>
<feature type="transmembrane region" description="Helical" evidence="5">
    <location>
        <begin position="6"/>
        <end position="34"/>
    </location>
</feature>
<dbReference type="InterPro" id="IPR002401">
    <property type="entry name" value="Cyt_P450_E_grp-I"/>
</dbReference>
<evidence type="ECO:0000256" key="5">
    <source>
        <dbReference type="SAM" id="Phobius"/>
    </source>
</evidence>
<evidence type="ECO:0000313" key="6">
    <source>
        <dbReference type="EMBL" id="CAL1263846.1"/>
    </source>
</evidence>
<accession>A0AAV1YXN2</accession>
<dbReference type="GO" id="GO:0006805">
    <property type="term" value="P:xenobiotic metabolic process"/>
    <property type="evidence" value="ECO:0007669"/>
    <property type="project" value="TreeGrafter"/>
</dbReference>
<dbReference type="GO" id="GO:0005506">
    <property type="term" value="F:iron ion binding"/>
    <property type="evidence" value="ECO:0007669"/>
    <property type="project" value="InterPro"/>
</dbReference>
<dbReference type="AlphaFoldDB" id="A0AAV1YXN2"/>
<gene>
    <name evidence="6" type="ORF">LARSCL_LOCUS1698</name>
</gene>
<comment type="similarity">
    <text evidence="1">Belongs to the cytochrome P450 family.</text>
</comment>
<keyword evidence="3" id="KW-0408">Iron</keyword>
<keyword evidence="4" id="KW-0503">Monooxygenase</keyword>
<dbReference type="InterPro" id="IPR050182">
    <property type="entry name" value="Cytochrome_P450_fam2"/>
</dbReference>
<keyword evidence="5" id="KW-1133">Transmembrane helix</keyword>
<evidence type="ECO:0000313" key="7">
    <source>
        <dbReference type="Proteomes" id="UP001497382"/>
    </source>
</evidence>
<dbReference type="PANTHER" id="PTHR24300">
    <property type="entry name" value="CYTOCHROME P450 508A4-RELATED"/>
    <property type="match status" value="1"/>
</dbReference>
<sequence>MQTNFILGAIGTLSPFSLAIAFATLFISLIYFVFKGKNLPPGPFGLPYFGYWPFINDNDFHIKLDSLKKQHGDVFSFTCTRRLYVNLGSIKAVREALISKSEFFGDRMSDFSLFSFLFKDGVAFINGESWKAVRKFFLILLKERGANSIKTSLAGPLYDSIKSTINHIKTKEGNPINLMELLTENCNAILSLTLFGETGATEEKIRKFNKIYGIQFQSMTPRSILLSGTFARYFIFPFMHNYSETVKCHKKMQRMLYDIIKEHKTIYDVENPRDIIDEYFMERDRRRSKGDPTAEYFTDKTLMGSLMQFIGDGVLTVASFSSLVIKKLLEHPEEQEKVYNEIVEVIGLDRQPTIEDKSKLTYFNAYILEALRTTDFFNFFPSQECIKDTTLSGYRIPKGAMLLVNFYSCHHDPAVYKEPEKFNPSRFLQTEGKKRPELPILFGVGVAFINGESWKVTRKFFLVLLKERGTNSIKTSIAGPLYDSIKYIVNELKAKKGEPVNLIDFLTHKCNTILRLTLFGEVGATEEQVRKLNEMYAVQIESMLPITFLLCGTFAKFFLFPFMPHFSEALQCRGKMEKVIYDMIDGHKTTYDPENPRDIIDEYFKERDRRRSKGDPTAEYFTDKVLMGSLIQFIADGVLSVASIIGLQVKNLLDHPEEQDKIYKEIMEVVGQDRYPMIEDKSKLTYFNAYMLEAMRTTDFFNFFPSQECTKETTLRGYRIPKRAILLVNFYSCHNDPEIYEEPEKFNPSRFIQTEGKKRPELPISFGIGKRLCLGEGFVMMQIFLLLSTLIQNFHLSLPEGSKKLSMEDFLSGNLLVCVKPRH</sequence>